<dbReference type="SUPFAM" id="SSF47336">
    <property type="entry name" value="ACP-like"/>
    <property type="match status" value="1"/>
</dbReference>
<dbReference type="PANTHER" id="PTHR43439:SF2">
    <property type="entry name" value="ENZYME, PUTATIVE (JCVI)-RELATED"/>
    <property type="match status" value="1"/>
</dbReference>
<evidence type="ECO:0000313" key="7">
    <source>
        <dbReference type="Proteomes" id="UP000799428"/>
    </source>
</evidence>
<dbReference type="EMBL" id="MU005764">
    <property type="protein sequence ID" value="KAF2714581.1"/>
    <property type="molecule type" value="Genomic_DNA"/>
</dbReference>
<accession>A0A6G1KQB5</accession>
<dbReference type="Pfam" id="PF07993">
    <property type="entry name" value="NAD_binding_4"/>
    <property type="match status" value="1"/>
</dbReference>
<dbReference type="Gene3D" id="3.40.50.720">
    <property type="entry name" value="NAD(P)-binding Rossmann-like Domain"/>
    <property type="match status" value="1"/>
</dbReference>
<dbReference type="InterPro" id="IPR000873">
    <property type="entry name" value="AMP-dep_synth/lig_dom"/>
</dbReference>
<dbReference type="InterPro" id="IPR036736">
    <property type="entry name" value="ACP-like_sf"/>
</dbReference>
<protein>
    <submittedName>
        <fullName evidence="6">Acetyl-CoA synthetase-like protein</fullName>
    </submittedName>
</protein>
<dbReference type="InterPro" id="IPR051414">
    <property type="entry name" value="Adenylate-forming_Reductase"/>
</dbReference>
<evidence type="ECO:0000313" key="6">
    <source>
        <dbReference type="EMBL" id="KAF2714581.1"/>
    </source>
</evidence>
<evidence type="ECO:0000256" key="4">
    <source>
        <dbReference type="SAM" id="MobiDB-lite"/>
    </source>
</evidence>
<dbReference type="InterPro" id="IPR020845">
    <property type="entry name" value="AMP-binding_CS"/>
</dbReference>
<dbReference type="GO" id="GO:0031177">
    <property type="term" value="F:phosphopantetheine binding"/>
    <property type="evidence" value="ECO:0007669"/>
    <property type="project" value="InterPro"/>
</dbReference>
<dbReference type="AlphaFoldDB" id="A0A6G1KQB5"/>
<dbReference type="Pfam" id="PF00501">
    <property type="entry name" value="AMP-binding"/>
    <property type="match status" value="1"/>
</dbReference>
<dbReference type="Proteomes" id="UP000799428">
    <property type="component" value="Unassembled WGS sequence"/>
</dbReference>
<dbReference type="Pfam" id="PF23562">
    <property type="entry name" value="AMP-binding_C_3"/>
    <property type="match status" value="1"/>
</dbReference>
<dbReference type="PROSITE" id="PS00455">
    <property type="entry name" value="AMP_BINDING"/>
    <property type="match status" value="1"/>
</dbReference>
<feature type="region of interest" description="Disordered" evidence="4">
    <location>
        <begin position="978"/>
        <end position="1016"/>
    </location>
</feature>
<dbReference type="InterPro" id="IPR036291">
    <property type="entry name" value="NAD(P)-bd_dom_sf"/>
</dbReference>
<sequence length="1039" mass="113677">VALLASSSLIFLITWLGLIRAGYEVLLVAPQSSPSAIKHLIKASGAFAILHDVEHEEIVAKAVMLLGECSEPIEIQHLQIPRPPLSSVPLSPQLHSSESVSYPSSKETMSSTAFYFHSSGTTGMPKLISQTHNGAVGILPRLQEEGRSGLRSSTFTTTPLYSGGIADLFRCWSAASPLWIFPEGKAPIIGPTVMDCIQRINQESSSVLEYFSCVPFVLENLVETPELKRTLQNLAGVGVGGAAMPPALGDRLVADGFKLVSRFGSSECGFLLASERNYDTDTSWQVLRITALEGLQFCSLLDGDKRHELIVTEDWPLVSTSNHAKRPFNTHDVFIRDVPIGRGWTYAGRSDSQITLKTGKKFDPTVIEDALKKSEIIEEVVVVGDDRPFAAALIIYSSRFEAVDSTQLEEQLLDIIKAVNHENPSHARIGRSSLVILSNEQGIGVRRNTKGGITRSAVFADFKSDFDRIYGSPTVTQEQPALPKFSDDISTTVLSIIQEAWGVLTGIQGDTDLFEAGVDSALSIQIRKRLSDTLPMDLRSQMPVNIVYECGTADNLARFITRISNSLTEDSSKEANLKEKHHEMIEMVDRYVSLQPSLLKQAREQSHWKIRENGGKGTCVVLTGSTGFLGVHVLERLLEDEAVSNIFLCVRGSRQVSYAEQIGNAAARVRSVLSFNKLDNLRAKMKKKVTYVPLLLNEPCLGMPEELYRKMAEATTHVVHAAWEVNFNLPLKTFGAQVEGAVNLFNLLVLASEHLPPSDQSQPNGRPSLLFCSSVASVANAPDAASEEEADTFSDDPSHTADLGYGQSKWVTEKVLQKLAVKYPEVLVSILRVGQLSGDTLNGIWNVREAWPLMIDASLGPMARKDSSIILPDLASAQLPPIDWLPVDIAASKVCHCLEIAPILSNIRVIKVASNNEDHVTWEEVQEWIQAWSQKRGLECSFMEAGGWLGKLEGSAESHQAKALVPLWRKNWITAGTGTSTDTDADADADADAAENKDSVKISHPHRTSLNGNEGNSKAVLNPHYLGRVLDWSLSCSGY</sequence>
<dbReference type="SMART" id="SM00823">
    <property type="entry name" value="PKS_PP"/>
    <property type="match status" value="1"/>
</dbReference>
<feature type="non-terminal residue" evidence="6">
    <location>
        <position position="1"/>
    </location>
</feature>
<evidence type="ECO:0000256" key="3">
    <source>
        <dbReference type="ARBA" id="ARBA00029454"/>
    </source>
</evidence>
<feature type="domain" description="Polyketide synthase-like phosphopantetheine-binding" evidence="5">
    <location>
        <begin position="494"/>
        <end position="564"/>
    </location>
</feature>
<keyword evidence="7" id="KW-1185">Reference proteome</keyword>
<comment type="similarity">
    <text evidence="3">Belongs to the NRP synthetase family.</text>
</comment>
<dbReference type="Pfam" id="PF00550">
    <property type="entry name" value="PP-binding"/>
    <property type="match status" value="1"/>
</dbReference>
<dbReference type="SUPFAM" id="SSF51735">
    <property type="entry name" value="NAD(P)-binding Rossmann-fold domains"/>
    <property type="match status" value="1"/>
</dbReference>
<dbReference type="InterPro" id="IPR013120">
    <property type="entry name" value="FAR_NAD-bd"/>
</dbReference>
<proteinExistence type="inferred from homology"/>
<evidence type="ECO:0000259" key="5">
    <source>
        <dbReference type="SMART" id="SM00823"/>
    </source>
</evidence>
<evidence type="ECO:0000256" key="1">
    <source>
        <dbReference type="ARBA" id="ARBA00022450"/>
    </source>
</evidence>
<dbReference type="InterPro" id="IPR009081">
    <property type="entry name" value="PP-bd_ACP"/>
</dbReference>
<dbReference type="PANTHER" id="PTHR43439">
    <property type="entry name" value="PHENYLACETATE-COENZYME A LIGASE"/>
    <property type="match status" value="1"/>
</dbReference>
<keyword evidence="2" id="KW-0597">Phosphoprotein</keyword>
<dbReference type="SUPFAM" id="SSF56801">
    <property type="entry name" value="Acetyl-CoA synthetase-like"/>
    <property type="match status" value="1"/>
</dbReference>
<organism evidence="6 7">
    <name type="scientific">Pleomassaria siparia CBS 279.74</name>
    <dbReference type="NCBI Taxonomy" id="1314801"/>
    <lineage>
        <taxon>Eukaryota</taxon>
        <taxon>Fungi</taxon>
        <taxon>Dikarya</taxon>
        <taxon>Ascomycota</taxon>
        <taxon>Pezizomycotina</taxon>
        <taxon>Dothideomycetes</taxon>
        <taxon>Pleosporomycetidae</taxon>
        <taxon>Pleosporales</taxon>
        <taxon>Pleomassariaceae</taxon>
        <taxon>Pleomassaria</taxon>
    </lineage>
</organism>
<keyword evidence="1" id="KW-0596">Phosphopantetheine</keyword>
<dbReference type="Gene3D" id="1.10.1200.10">
    <property type="entry name" value="ACP-like"/>
    <property type="match status" value="1"/>
</dbReference>
<reference evidence="6" key="1">
    <citation type="journal article" date="2020" name="Stud. Mycol.">
        <title>101 Dothideomycetes genomes: a test case for predicting lifestyles and emergence of pathogens.</title>
        <authorList>
            <person name="Haridas S."/>
            <person name="Albert R."/>
            <person name="Binder M."/>
            <person name="Bloem J."/>
            <person name="Labutti K."/>
            <person name="Salamov A."/>
            <person name="Andreopoulos B."/>
            <person name="Baker S."/>
            <person name="Barry K."/>
            <person name="Bills G."/>
            <person name="Bluhm B."/>
            <person name="Cannon C."/>
            <person name="Castanera R."/>
            <person name="Culley D."/>
            <person name="Daum C."/>
            <person name="Ezra D."/>
            <person name="Gonzalez J."/>
            <person name="Henrissat B."/>
            <person name="Kuo A."/>
            <person name="Liang C."/>
            <person name="Lipzen A."/>
            <person name="Lutzoni F."/>
            <person name="Magnuson J."/>
            <person name="Mondo S."/>
            <person name="Nolan M."/>
            <person name="Ohm R."/>
            <person name="Pangilinan J."/>
            <person name="Park H.-J."/>
            <person name="Ramirez L."/>
            <person name="Alfaro M."/>
            <person name="Sun H."/>
            <person name="Tritt A."/>
            <person name="Yoshinaga Y."/>
            <person name="Zwiers L.-H."/>
            <person name="Turgeon B."/>
            <person name="Goodwin S."/>
            <person name="Spatafora J."/>
            <person name="Crous P."/>
            <person name="Grigoriev I."/>
        </authorList>
    </citation>
    <scope>NUCLEOTIDE SEQUENCE</scope>
    <source>
        <strain evidence="6">CBS 279.74</strain>
    </source>
</reference>
<dbReference type="InterPro" id="IPR042099">
    <property type="entry name" value="ANL_N_sf"/>
</dbReference>
<gene>
    <name evidence="6" type="ORF">K504DRAFT_365436</name>
</gene>
<feature type="compositionally biased region" description="Acidic residues" evidence="4">
    <location>
        <begin position="983"/>
        <end position="993"/>
    </location>
</feature>
<dbReference type="InterPro" id="IPR020806">
    <property type="entry name" value="PKS_PP-bd"/>
</dbReference>
<dbReference type="OrthoDB" id="429813at2759"/>
<evidence type="ECO:0000256" key="2">
    <source>
        <dbReference type="ARBA" id="ARBA00022553"/>
    </source>
</evidence>
<dbReference type="Gene3D" id="3.40.50.12780">
    <property type="entry name" value="N-terminal domain of ligase-like"/>
    <property type="match status" value="1"/>
</dbReference>
<name>A0A6G1KQB5_9PLEO</name>